<protein>
    <recommendedName>
        <fullName evidence="3">DUF4806 domain-containing protein</fullName>
    </recommendedName>
</protein>
<feature type="region of interest" description="Disordered" evidence="2">
    <location>
        <begin position="1"/>
        <end position="33"/>
    </location>
</feature>
<dbReference type="Pfam" id="PF16064">
    <property type="entry name" value="DUF4806"/>
    <property type="match status" value="1"/>
</dbReference>
<dbReference type="AlphaFoldDB" id="A0AAU9FGS6"/>
<evidence type="ECO:0000313" key="5">
    <source>
        <dbReference type="Proteomes" id="UP001500889"/>
    </source>
</evidence>
<name>A0AAU9FGS6_DROMD</name>
<feature type="domain" description="DUF4806" evidence="3">
    <location>
        <begin position="94"/>
        <end position="172"/>
    </location>
</feature>
<keyword evidence="1" id="KW-0175">Coiled coil</keyword>
<evidence type="ECO:0000313" key="4">
    <source>
        <dbReference type="EMBL" id="BFF94831.1"/>
    </source>
</evidence>
<dbReference type="EMBL" id="AP029264">
    <property type="protein sequence ID" value="BFF94831.1"/>
    <property type="molecule type" value="Genomic_DNA"/>
</dbReference>
<feature type="coiled-coil region" evidence="1">
    <location>
        <begin position="43"/>
        <end position="77"/>
    </location>
</feature>
<evidence type="ECO:0000256" key="1">
    <source>
        <dbReference type="SAM" id="Coils"/>
    </source>
</evidence>
<gene>
    <name evidence="4" type="ORF">DMAD_12358</name>
</gene>
<reference evidence="4 5" key="1">
    <citation type="submission" date="2024-02" db="EMBL/GenBank/DDBJ databases">
        <title>A chromosome-level genome assembly of Drosophila madeirensis, a fruit fly species endemic to Madeira island.</title>
        <authorList>
            <person name="Tomihara K."/>
            <person name="Llopart A."/>
            <person name="Yamamoto D."/>
        </authorList>
    </citation>
    <scope>NUCLEOTIDE SEQUENCE [LARGE SCALE GENOMIC DNA]</scope>
    <source>
        <strain evidence="4 5">RF1</strain>
    </source>
</reference>
<dbReference type="InterPro" id="IPR032071">
    <property type="entry name" value="DUF4806"/>
</dbReference>
<proteinExistence type="predicted"/>
<sequence length="228" mass="25956">MNAARQDDQEMDDEQPPELFIKFEAEEDPLQQADDPLISHSAEERIIKMLKEISEENKGLREQVQILSKKLDVMADKLSEVTAAMKVQVQNEAEDVKFPLQTVMELEYLDSLLISKEVSDIYVKKIWSLIASCKLSKSIKNVMEEGLILLFNLDGTAGKMSLKSYKKFYTVLEMATRMKSPGDCAEKALRKAILNVKNNTFQKNLRARRGLIVNNKRTNHEGLGTSPY</sequence>
<dbReference type="Proteomes" id="UP001500889">
    <property type="component" value="Chromosome U"/>
</dbReference>
<keyword evidence="5" id="KW-1185">Reference proteome</keyword>
<accession>A0AAU9FGS6</accession>
<organism evidence="4 5">
    <name type="scientific">Drosophila madeirensis</name>
    <name type="common">Fruit fly</name>
    <dbReference type="NCBI Taxonomy" id="30013"/>
    <lineage>
        <taxon>Eukaryota</taxon>
        <taxon>Metazoa</taxon>
        <taxon>Ecdysozoa</taxon>
        <taxon>Arthropoda</taxon>
        <taxon>Hexapoda</taxon>
        <taxon>Insecta</taxon>
        <taxon>Pterygota</taxon>
        <taxon>Neoptera</taxon>
        <taxon>Endopterygota</taxon>
        <taxon>Diptera</taxon>
        <taxon>Brachycera</taxon>
        <taxon>Muscomorpha</taxon>
        <taxon>Ephydroidea</taxon>
        <taxon>Drosophilidae</taxon>
        <taxon>Drosophila</taxon>
        <taxon>Sophophora</taxon>
    </lineage>
</organism>
<evidence type="ECO:0000259" key="3">
    <source>
        <dbReference type="Pfam" id="PF16064"/>
    </source>
</evidence>
<evidence type="ECO:0000256" key="2">
    <source>
        <dbReference type="SAM" id="MobiDB-lite"/>
    </source>
</evidence>